<gene>
    <name evidence="9" type="ORF">EDD78_11353</name>
</gene>
<organism evidence="9 10">
    <name type="scientific">Harryflintia acetispora</name>
    <dbReference type="NCBI Taxonomy" id="1849041"/>
    <lineage>
        <taxon>Bacteria</taxon>
        <taxon>Bacillati</taxon>
        <taxon>Bacillota</taxon>
        <taxon>Clostridia</taxon>
        <taxon>Eubacteriales</taxon>
        <taxon>Oscillospiraceae</taxon>
        <taxon>Harryflintia</taxon>
    </lineage>
</organism>
<evidence type="ECO:0000256" key="8">
    <source>
        <dbReference type="ARBA" id="ARBA00023049"/>
    </source>
</evidence>
<dbReference type="GO" id="GO:0008270">
    <property type="term" value="F:zinc ion binding"/>
    <property type="evidence" value="ECO:0007669"/>
    <property type="project" value="InterPro"/>
</dbReference>
<evidence type="ECO:0000256" key="1">
    <source>
        <dbReference type="ARBA" id="ARBA00001947"/>
    </source>
</evidence>
<evidence type="ECO:0000256" key="3">
    <source>
        <dbReference type="ARBA" id="ARBA00022670"/>
    </source>
</evidence>
<dbReference type="InterPro" id="IPR050072">
    <property type="entry name" value="Peptidase_M20A"/>
</dbReference>
<dbReference type="Proteomes" id="UP000294682">
    <property type="component" value="Unassembled WGS sequence"/>
</dbReference>
<evidence type="ECO:0000313" key="10">
    <source>
        <dbReference type="Proteomes" id="UP000294682"/>
    </source>
</evidence>
<keyword evidence="5" id="KW-0378">Hydrolase</keyword>
<comment type="cofactor">
    <cofactor evidence="1">
        <name>Zn(2+)</name>
        <dbReference type="ChEBI" id="CHEBI:29105"/>
    </cofactor>
</comment>
<dbReference type="SUPFAM" id="SSF55031">
    <property type="entry name" value="Bacterial exopeptidase dimerisation domain"/>
    <property type="match status" value="1"/>
</dbReference>
<dbReference type="Pfam" id="PF01546">
    <property type="entry name" value="Peptidase_M20"/>
    <property type="match status" value="1"/>
</dbReference>
<dbReference type="InterPro" id="IPR002933">
    <property type="entry name" value="Peptidase_M20"/>
</dbReference>
<dbReference type="NCBIfam" id="TIGR01887">
    <property type="entry name" value="dipeptidaselike"/>
    <property type="match status" value="1"/>
</dbReference>
<evidence type="ECO:0000256" key="5">
    <source>
        <dbReference type="ARBA" id="ARBA00022801"/>
    </source>
</evidence>
<sequence length="480" mass="52751">MTASEKQKLGEQLDRWIPTIREEFLRDVSKLCRIRSVSEAKDEFVPGDKPYGEGCYQVLMEALKMAGEYGFRTKNYENYAGSATYGENPQDDAIAIVPHMDIVPEGDGWTCEPFEPHISEDGKYIFGRGTADNKAPGVMALYAMRFLKEHGIKLKNNVMIVFGMSEETGSIDMPAFLAREKAPKWCLVPDAKYPVGYAEKGMVRSKFASYPVGEELVDIWGGDVVNSVPDKAYAVLGGVSLEEAKEKLGGFERISVEADARGVRVNATGTSHHCARPHGAINANDVLVKALLGSGLVGGRTRDALEVISVLTGDYDGVPLGIEAEDDVSGKLTFVLSMLRKEGDRIILQPDIRYPVKMDQEFLMKQIPVYFEKAGFEIVKLHNDPALYIPLDNPVIQKLIEVAREQLGQPDIPPLVLDGGTYARSLPNAVSYGATVPGRVRLFGMEKGGAHQADEYGDIAHLLLNIKVYINALLEIDPLV</sequence>
<dbReference type="GO" id="GO:0008237">
    <property type="term" value="F:metallopeptidase activity"/>
    <property type="evidence" value="ECO:0007669"/>
    <property type="project" value="UniProtKB-KW"/>
</dbReference>
<evidence type="ECO:0000313" key="9">
    <source>
        <dbReference type="EMBL" id="TCL41579.1"/>
    </source>
</evidence>
<dbReference type="InterPro" id="IPR010964">
    <property type="entry name" value="M20A_pepV-rel"/>
</dbReference>
<dbReference type="PANTHER" id="PTHR43808:SF31">
    <property type="entry name" value="N-ACETYL-L-CITRULLINE DEACETYLASE"/>
    <property type="match status" value="1"/>
</dbReference>
<dbReference type="Gene3D" id="3.30.70.360">
    <property type="match status" value="2"/>
</dbReference>
<comment type="similarity">
    <text evidence="2">Belongs to the peptidase M20A family.</text>
</comment>
<protein>
    <submittedName>
        <fullName evidence="9">Succinyl-diaminopimelate desuccinylase</fullName>
    </submittedName>
</protein>
<dbReference type="GO" id="GO:0008777">
    <property type="term" value="F:acetylornithine deacetylase activity"/>
    <property type="evidence" value="ECO:0007669"/>
    <property type="project" value="TreeGrafter"/>
</dbReference>
<dbReference type="AlphaFoldDB" id="A0A9X8UIA0"/>
<name>A0A9X8UIA0_9FIRM</name>
<keyword evidence="6" id="KW-0862">Zinc</keyword>
<evidence type="ECO:0000256" key="7">
    <source>
        <dbReference type="ARBA" id="ARBA00022997"/>
    </source>
</evidence>
<evidence type="ECO:0000256" key="6">
    <source>
        <dbReference type="ARBA" id="ARBA00022833"/>
    </source>
</evidence>
<reference evidence="9 10" key="1">
    <citation type="submission" date="2019-03" db="EMBL/GenBank/DDBJ databases">
        <title>Genomic Encyclopedia of Type Strains, Phase IV (KMG-IV): sequencing the most valuable type-strain genomes for metagenomic binning, comparative biology and taxonomic classification.</title>
        <authorList>
            <person name="Goeker M."/>
        </authorList>
    </citation>
    <scope>NUCLEOTIDE SEQUENCE [LARGE SCALE GENOMIC DNA]</scope>
    <source>
        <strain evidence="9 10">DSM 100433</strain>
    </source>
</reference>
<dbReference type="SUPFAM" id="SSF53187">
    <property type="entry name" value="Zn-dependent exopeptidases"/>
    <property type="match status" value="1"/>
</dbReference>
<dbReference type="PANTHER" id="PTHR43808">
    <property type="entry name" value="ACETYLORNITHINE DEACETYLASE"/>
    <property type="match status" value="1"/>
</dbReference>
<accession>A0A9X8UIA0</accession>
<comment type="caution">
    <text evidence="9">The sequence shown here is derived from an EMBL/GenBank/DDBJ whole genome shotgun (WGS) entry which is preliminary data.</text>
</comment>
<keyword evidence="4" id="KW-0479">Metal-binding</keyword>
<dbReference type="GO" id="GO:0016805">
    <property type="term" value="F:dipeptidase activity"/>
    <property type="evidence" value="ECO:0007669"/>
    <property type="project" value="UniProtKB-KW"/>
</dbReference>
<keyword evidence="10" id="KW-1185">Reference proteome</keyword>
<proteinExistence type="inferred from homology"/>
<keyword evidence="7" id="KW-0224">Dipeptidase</keyword>
<dbReference type="GO" id="GO:0006508">
    <property type="term" value="P:proteolysis"/>
    <property type="evidence" value="ECO:0007669"/>
    <property type="project" value="UniProtKB-KW"/>
</dbReference>
<keyword evidence="3" id="KW-0645">Protease</keyword>
<keyword evidence="8" id="KW-0482">Metalloprotease</keyword>
<dbReference type="Gene3D" id="3.40.630.10">
    <property type="entry name" value="Zn peptidases"/>
    <property type="match status" value="1"/>
</dbReference>
<dbReference type="EMBL" id="SLUK01000013">
    <property type="protein sequence ID" value="TCL41579.1"/>
    <property type="molecule type" value="Genomic_DNA"/>
</dbReference>
<dbReference type="RefSeq" id="WP_165873227.1">
    <property type="nucleotide sequence ID" value="NZ_SLUK01000013.1"/>
</dbReference>
<evidence type="ECO:0000256" key="4">
    <source>
        <dbReference type="ARBA" id="ARBA00022723"/>
    </source>
</evidence>
<evidence type="ECO:0000256" key="2">
    <source>
        <dbReference type="ARBA" id="ARBA00006247"/>
    </source>
</evidence>
<dbReference type="InterPro" id="IPR036264">
    <property type="entry name" value="Bact_exopeptidase_dim_dom"/>
</dbReference>
<dbReference type="GO" id="GO:0006526">
    <property type="term" value="P:L-arginine biosynthetic process"/>
    <property type="evidence" value="ECO:0007669"/>
    <property type="project" value="TreeGrafter"/>
</dbReference>